<organism evidence="1 2">
    <name type="scientific">Xanthoceras sorbifolium</name>
    <dbReference type="NCBI Taxonomy" id="99658"/>
    <lineage>
        <taxon>Eukaryota</taxon>
        <taxon>Viridiplantae</taxon>
        <taxon>Streptophyta</taxon>
        <taxon>Embryophyta</taxon>
        <taxon>Tracheophyta</taxon>
        <taxon>Spermatophyta</taxon>
        <taxon>Magnoliopsida</taxon>
        <taxon>eudicotyledons</taxon>
        <taxon>Gunneridae</taxon>
        <taxon>Pentapetalae</taxon>
        <taxon>rosids</taxon>
        <taxon>malvids</taxon>
        <taxon>Sapindales</taxon>
        <taxon>Sapindaceae</taxon>
        <taxon>Xanthoceroideae</taxon>
        <taxon>Xanthoceras</taxon>
    </lineage>
</organism>
<gene>
    <name evidence="1" type="ORF">JRO89_XS11G0027700</name>
</gene>
<proteinExistence type="predicted"/>
<evidence type="ECO:0000313" key="1">
    <source>
        <dbReference type="EMBL" id="KAH7557009.1"/>
    </source>
</evidence>
<protein>
    <submittedName>
        <fullName evidence="1">Uncharacterized protein</fullName>
    </submittedName>
</protein>
<accession>A0ABQ8HEF7</accession>
<dbReference type="EMBL" id="JAFEMO010000011">
    <property type="protein sequence ID" value="KAH7557009.1"/>
    <property type="molecule type" value="Genomic_DNA"/>
</dbReference>
<comment type="caution">
    <text evidence="1">The sequence shown here is derived from an EMBL/GenBank/DDBJ whole genome shotgun (WGS) entry which is preliminary data.</text>
</comment>
<sequence length="104" mass="11647">MFISVSLLRGLSYWETPKSLSQLTLLALRHRSIHSVRTVASFHSIVQESNPDGVSVTFRCVDPDSSTPSHVEIKHFDGRNCDSSNKYHLTGIASCSMKQNKEQL</sequence>
<keyword evidence="2" id="KW-1185">Reference proteome</keyword>
<dbReference type="Proteomes" id="UP000827721">
    <property type="component" value="Unassembled WGS sequence"/>
</dbReference>
<evidence type="ECO:0000313" key="2">
    <source>
        <dbReference type="Proteomes" id="UP000827721"/>
    </source>
</evidence>
<name>A0ABQ8HEF7_9ROSI</name>
<reference evidence="1 2" key="1">
    <citation type="submission" date="2021-02" db="EMBL/GenBank/DDBJ databases">
        <title>Plant Genome Project.</title>
        <authorList>
            <person name="Zhang R.-G."/>
        </authorList>
    </citation>
    <scope>NUCLEOTIDE SEQUENCE [LARGE SCALE GENOMIC DNA]</scope>
    <source>
        <tissue evidence="1">Leaves</tissue>
    </source>
</reference>